<dbReference type="RefSeq" id="WP_229810212.1">
    <property type="nucleotide sequence ID" value="NZ_BMRD01000005.1"/>
</dbReference>
<evidence type="ECO:0000313" key="3">
    <source>
        <dbReference type="Proteomes" id="UP000591272"/>
    </source>
</evidence>
<dbReference type="PROSITE" id="PS50943">
    <property type="entry name" value="HTH_CROC1"/>
    <property type="match status" value="1"/>
</dbReference>
<comment type="caution">
    <text evidence="2">The sequence shown here is derived from an EMBL/GenBank/DDBJ whole genome shotgun (WGS) entry which is preliminary data.</text>
</comment>
<dbReference type="Gene3D" id="1.10.260.40">
    <property type="entry name" value="lambda repressor-like DNA-binding domains"/>
    <property type="match status" value="1"/>
</dbReference>
<dbReference type="InterPro" id="IPR010982">
    <property type="entry name" value="Lambda_DNA-bd_dom_sf"/>
</dbReference>
<dbReference type="Pfam" id="PF13560">
    <property type="entry name" value="HTH_31"/>
    <property type="match status" value="1"/>
</dbReference>
<dbReference type="EMBL" id="JACCBT010000001">
    <property type="protein sequence ID" value="NYE10489.1"/>
    <property type="molecule type" value="Genomic_DNA"/>
</dbReference>
<dbReference type="SUPFAM" id="SSF47413">
    <property type="entry name" value="lambda repressor-like DNA-binding domains"/>
    <property type="match status" value="1"/>
</dbReference>
<protein>
    <submittedName>
        <fullName evidence="2">Transcriptional regulator with XRE-family HTH domain</fullName>
    </submittedName>
</protein>
<accession>A0A7Y9G5R4</accession>
<dbReference type="GO" id="GO:0003677">
    <property type="term" value="F:DNA binding"/>
    <property type="evidence" value="ECO:0007669"/>
    <property type="project" value="InterPro"/>
</dbReference>
<dbReference type="InterPro" id="IPR043917">
    <property type="entry name" value="DUF5753"/>
</dbReference>
<dbReference type="InterPro" id="IPR001387">
    <property type="entry name" value="Cro/C1-type_HTH"/>
</dbReference>
<evidence type="ECO:0000313" key="2">
    <source>
        <dbReference type="EMBL" id="NYE10489.1"/>
    </source>
</evidence>
<dbReference type="AlphaFoldDB" id="A0A7Y9G5R4"/>
<name>A0A7Y9G5R4_9ACTN</name>
<proteinExistence type="predicted"/>
<reference evidence="2 3" key="1">
    <citation type="submission" date="2020-07" db="EMBL/GenBank/DDBJ databases">
        <title>Sequencing the genomes of 1000 actinobacteria strains.</title>
        <authorList>
            <person name="Klenk H.-P."/>
        </authorList>
    </citation>
    <scope>NUCLEOTIDE SEQUENCE [LARGE SCALE GENOMIC DNA]</scope>
    <source>
        <strain evidence="2 3">DSM 43461</strain>
    </source>
</reference>
<sequence>MSEPMVSDQGPIVQSALLRTELVRLRKEKKLTQEQVARQLEWSPSKLIRVEGGKNAITRTDLQALLAVYDVTSEGRQERLQALARGAREPAWWNAYRGDLDPSFLSYVGYSAGAAFIRQFHGTVIPGLIQTAEYAEVLSTGKISEQARVLAAKLRIQRQLEFAKRQNPPRQHYIIDEAVIRRHVGIKSDPAIMPAQLNHIADACERDDLLTVRIIPFKAGAHLGLDGPFSLLEFDGDLDDVLWLEARPGASVMITGEDERITEYRDTFELLLEQALPADESIALLRQAAEDLMA</sequence>
<dbReference type="Proteomes" id="UP000591272">
    <property type="component" value="Unassembled WGS sequence"/>
</dbReference>
<dbReference type="CDD" id="cd00093">
    <property type="entry name" value="HTH_XRE"/>
    <property type="match status" value="1"/>
</dbReference>
<dbReference type="Pfam" id="PF19054">
    <property type="entry name" value="DUF5753"/>
    <property type="match status" value="1"/>
</dbReference>
<keyword evidence="3" id="KW-1185">Reference proteome</keyword>
<organism evidence="2 3">
    <name type="scientific">Actinomadura citrea</name>
    <dbReference type="NCBI Taxonomy" id="46158"/>
    <lineage>
        <taxon>Bacteria</taxon>
        <taxon>Bacillati</taxon>
        <taxon>Actinomycetota</taxon>
        <taxon>Actinomycetes</taxon>
        <taxon>Streptosporangiales</taxon>
        <taxon>Thermomonosporaceae</taxon>
        <taxon>Actinomadura</taxon>
    </lineage>
</organism>
<evidence type="ECO:0000259" key="1">
    <source>
        <dbReference type="PROSITE" id="PS50943"/>
    </source>
</evidence>
<feature type="domain" description="HTH cro/C1-type" evidence="1">
    <location>
        <begin position="22"/>
        <end position="76"/>
    </location>
</feature>
<dbReference type="SMART" id="SM00530">
    <property type="entry name" value="HTH_XRE"/>
    <property type="match status" value="1"/>
</dbReference>
<gene>
    <name evidence="2" type="ORF">BJ999_000785</name>
</gene>